<gene>
    <name evidence="2" type="ORF">V5O48_018576</name>
</gene>
<sequence length="134" mass="14290">MSKRASSSYTKPPTKRKRLKGTATFHSAGSTNVFPPAFNLVCLPITSSSSSSSTLPIPPLSAATSGPGDPRFSWKDFGDGLRRSRGNGSEILPQVKEEQGLDEVPLLGLTELGKQAAEGKEGTKQMKKKRSVQS</sequence>
<reference evidence="2 3" key="1">
    <citation type="submission" date="2024-02" db="EMBL/GenBank/DDBJ databases">
        <title>A draft genome for the cacao thread blight pathogen Marasmius crinis-equi.</title>
        <authorList>
            <person name="Cohen S.P."/>
            <person name="Baruah I.K."/>
            <person name="Amoako-Attah I."/>
            <person name="Bukari Y."/>
            <person name="Meinhardt L.W."/>
            <person name="Bailey B.A."/>
        </authorList>
    </citation>
    <scope>NUCLEOTIDE SEQUENCE [LARGE SCALE GENOMIC DNA]</scope>
    <source>
        <strain evidence="2 3">GH-76</strain>
    </source>
</reference>
<keyword evidence="3" id="KW-1185">Reference proteome</keyword>
<feature type="compositionally biased region" description="Basic residues" evidence="1">
    <location>
        <begin position="125"/>
        <end position="134"/>
    </location>
</feature>
<comment type="caution">
    <text evidence="2">The sequence shown here is derived from an EMBL/GenBank/DDBJ whole genome shotgun (WGS) entry which is preliminary data.</text>
</comment>
<evidence type="ECO:0000256" key="1">
    <source>
        <dbReference type="SAM" id="MobiDB-lite"/>
    </source>
</evidence>
<accession>A0ABR3EKW4</accession>
<feature type="non-terminal residue" evidence="2">
    <location>
        <position position="134"/>
    </location>
</feature>
<feature type="compositionally biased region" description="Basic and acidic residues" evidence="1">
    <location>
        <begin position="72"/>
        <end position="82"/>
    </location>
</feature>
<dbReference type="EMBL" id="JBAHYK010003448">
    <property type="protein sequence ID" value="KAL0563490.1"/>
    <property type="molecule type" value="Genomic_DNA"/>
</dbReference>
<feature type="compositionally biased region" description="Polar residues" evidence="1">
    <location>
        <begin position="1"/>
        <end position="11"/>
    </location>
</feature>
<evidence type="ECO:0000313" key="2">
    <source>
        <dbReference type="EMBL" id="KAL0563490.1"/>
    </source>
</evidence>
<feature type="region of interest" description="Disordered" evidence="1">
    <location>
        <begin position="112"/>
        <end position="134"/>
    </location>
</feature>
<proteinExistence type="predicted"/>
<name>A0ABR3EKW4_9AGAR</name>
<feature type="region of interest" description="Disordered" evidence="1">
    <location>
        <begin position="47"/>
        <end position="99"/>
    </location>
</feature>
<organism evidence="2 3">
    <name type="scientific">Marasmius crinis-equi</name>
    <dbReference type="NCBI Taxonomy" id="585013"/>
    <lineage>
        <taxon>Eukaryota</taxon>
        <taxon>Fungi</taxon>
        <taxon>Dikarya</taxon>
        <taxon>Basidiomycota</taxon>
        <taxon>Agaricomycotina</taxon>
        <taxon>Agaricomycetes</taxon>
        <taxon>Agaricomycetidae</taxon>
        <taxon>Agaricales</taxon>
        <taxon>Marasmiineae</taxon>
        <taxon>Marasmiaceae</taxon>
        <taxon>Marasmius</taxon>
    </lineage>
</organism>
<dbReference type="Proteomes" id="UP001465976">
    <property type="component" value="Unassembled WGS sequence"/>
</dbReference>
<protein>
    <submittedName>
        <fullName evidence="2">Uncharacterized protein</fullName>
    </submittedName>
</protein>
<feature type="region of interest" description="Disordered" evidence="1">
    <location>
        <begin position="1"/>
        <end position="24"/>
    </location>
</feature>
<evidence type="ECO:0000313" key="3">
    <source>
        <dbReference type="Proteomes" id="UP001465976"/>
    </source>
</evidence>